<dbReference type="Gene3D" id="4.10.320.30">
    <property type="match status" value="1"/>
</dbReference>
<dbReference type="InterPro" id="IPR050603">
    <property type="entry name" value="MYST_HAT"/>
</dbReference>
<feature type="domain" description="MYST-type HAT" evidence="12">
    <location>
        <begin position="521"/>
        <end position="727"/>
    </location>
</feature>
<protein>
    <recommendedName>
        <fullName evidence="10">Histone acetyltransferase</fullName>
        <ecNumber evidence="10">2.3.1.48</ecNumber>
    </recommendedName>
</protein>
<evidence type="ECO:0000256" key="5">
    <source>
        <dbReference type="ARBA" id="ARBA00022833"/>
    </source>
</evidence>
<evidence type="ECO:0000256" key="11">
    <source>
        <dbReference type="SAM" id="MobiDB-lite"/>
    </source>
</evidence>
<keyword evidence="5" id="KW-0862">Zinc</keyword>
<dbReference type="PROSITE" id="PS51726">
    <property type="entry name" value="MYST_HAT"/>
    <property type="match status" value="1"/>
</dbReference>
<feature type="compositionally biased region" description="Low complexity" evidence="11">
    <location>
        <begin position="130"/>
        <end position="141"/>
    </location>
</feature>
<dbReference type="EMBL" id="OV121135">
    <property type="protein sequence ID" value="CAH0555657.1"/>
    <property type="molecule type" value="Genomic_DNA"/>
</dbReference>
<keyword evidence="4" id="KW-0863">Zinc-finger</keyword>
<accession>A0A9P0B4Y8</accession>
<dbReference type="Proteomes" id="UP001154078">
    <property type="component" value="Chromosome 4"/>
</dbReference>
<dbReference type="OrthoDB" id="787137at2759"/>
<keyword evidence="9 10" id="KW-0539">Nucleus</keyword>
<feature type="compositionally biased region" description="Basic and acidic residues" evidence="11">
    <location>
        <begin position="434"/>
        <end position="445"/>
    </location>
</feature>
<keyword evidence="6" id="KW-0156">Chromatin regulator</keyword>
<evidence type="ECO:0000313" key="14">
    <source>
        <dbReference type="Proteomes" id="UP001154078"/>
    </source>
</evidence>
<dbReference type="GO" id="GO:0003682">
    <property type="term" value="F:chromatin binding"/>
    <property type="evidence" value="ECO:0007669"/>
    <property type="project" value="TreeGrafter"/>
</dbReference>
<dbReference type="InterPro" id="IPR016181">
    <property type="entry name" value="Acyl_CoA_acyltransferase"/>
</dbReference>
<keyword evidence="2" id="KW-0808">Transferase</keyword>
<feature type="compositionally biased region" description="Low complexity" evidence="11">
    <location>
        <begin position="289"/>
        <end position="299"/>
    </location>
</feature>
<dbReference type="AlphaFoldDB" id="A0A9P0B4Y8"/>
<dbReference type="GO" id="GO:0010484">
    <property type="term" value="F:histone H3 acetyltransferase activity"/>
    <property type="evidence" value="ECO:0007669"/>
    <property type="project" value="TreeGrafter"/>
</dbReference>
<comment type="catalytic activity">
    <reaction evidence="10">
        <text>L-lysyl-[protein] + acetyl-CoA = N(6)-acetyl-L-lysyl-[protein] + CoA + H(+)</text>
        <dbReference type="Rhea" id="RHEA:45948"/>
        <dbReference type="Rhea" id="RHEA-COMP:9752"/>
        <dbReference type="Rhea" id="RHEA-COMP:10731"/>
        <dbReference type="ChEBI" id="CHEBI:15378"/>
        <dbReference type="ChEBI" id="CHEBI:29969"/>
        <dbReference type="ChEBI" id="CHEBI:57287"/>
        <dbReference type="ChEBI" id="CHEBI:57288"/>
        <dbReference type="ChEBI" id="CHEBI:61930"/>
        <dbReference type="EC" id="2.3.1.48"/>
    </reaction>
</comment>
<dbReference type="GO" id="GO:0008270">
    <property type="term" value="F:zinc ion binding"/>
    <property type="evidence" value="ECO:0007669"/>
    <property type="project" value="UniProtKB-KW"/>
</dbReference>
<evidence type="ECO:0000313" key="13">
    <source>
        <dbReference type="EMBL" id="CAH0555657.1"/>
    </source>
</evidence>
<feature type="compositionally biased region" description="Polar residues" evidence="11">
    <location>
        <begin position="54"/>
        <end position="69"/>
    </location>
</feature>
<feature type="compositionally biased region" description="Low complexity" evidence="11">
    <location>
        <begin position="246"/>
        <end position="274"/>
    </location>
</feature>
<keyword evidence="7" id="KW-0805">Transcription regulation</keyword>
<evidence type="ECO:0000256" key="8">
    <source>
        <dbReference type="ARBA" id="ARBA00023163"/>
    </source>
</evidence>
<keyword evidence="3" id="KW-0479">Metal-binding</keyword>
<feature type="compositionally biased region" description="Basic residues" evidence="11">
    <location>
        <begin position="312"/>
        <end position="330"/>
    </location>
</feature>
<proteinExistence type="inferred from homology"/>
<name>A0A9P0B4Y8_BRAAE</name>
<dbReference type="FunFam" id="3.30.60.60:FF:000003">
    <property type="entry name" value="Histone acetyltransferase"/>
    <property type="match status" value="1"/>
</dbReference>
<evidence type="ECO:0000256" key="6">
    <source>
        <dbReference type="ARBA" id="ARBA00022853"/>
    </source>
</evidence>
<feature type="compositionally biased region" description="Low complexity" evidence="11">
    <location>
        <begin position="14"/>
        <end position="53"/>
    </location>
</feature>
<evidence type="ECO:0000256" key="1">
    <source>
        <dbReference type="ARBA" id="ARBA00004123"/>
    </source>
</evidence>
<keyword evidence="14" id="KW-1185">Reference proteome</keyword>
<dbReference type="InterPro" id="IPR002515">
    <property type="entry name" value="Znf_C2H2C"/>
</dbReference>
<comment type="subcellular location">
    <subcellularLocation>
        <location evidence="1 10">Nucleus</location>
    </subcellularLocation>
</comment>
<evidence type="ECO:0000256" key="7">
    <source>
        <dbReference type="ARBA" id="ARBA00023015"/>
    </source>
</evidence>
<dbReference type="GO" id="GO:0036409">
    <property type="term" value="C:histone H3-K14 acetyltransferase complex"/>
    <property type="evidence" value="ECO:0007669"/>
    <property type="project" value="TreeGrafter"/>
</dbReference>
<evidence type="ECO:0000259" key="12">
    <source>
        <dbReference type="PROSITE" id="PS51726"/>
    </source>
</evidence>
<feature type="region of interest" description="Disordered" evidence="11">
    <location>
        <begin position="1"/>
        <end position="378"/>
    </location>
</feature>
<dbReference type="EC" id="2.3.1.48" evidence="10"/>
<dbReference type="Pfam" id="PF17772">
    <property type="entry name" value="zf-MYST"/>
    <property type="match status" value="1"/>
</dbReference>
<feature type="compositionally biased region" description="Low complexity" evidence="11">
    <location>
        <begin position="170"/>
        <end position="183"/>
    </location>
</feature>
<dbReference type="PROSITE" id="PS51802">
    <property type="entry name" value="ZF_CCHHC"/>
    <property type="match status" value="1"/>
</dbReference>
<comment type="similarity">
    <text evidence="10">Belongs to the MYST (SAS/MOZ) family.</text>
</comment>
<dbReference type="GO" id="GO:0003712">
    <property type="term" value="F:transcription coregulator activity"/>
    <property type="evidence" value="ECO:0007669"/>
    <property type="project" value="TreeGrafter"/>
</dbReference>
<dbReference type="Pfam" id="PF01530">
    <property type="entry name" value="zf-C2HC"/>
    <property type="match status" value="1"/>
</dbReference>
<dbReference type="GO" id="GO:0010485">
    <property type="term" value="F:histone H4 acetyltransferase activity"/>
    <property type="evidence" value="ECO:0007669"/>
    <property type="project" value="TreeGrafter"/>
</dbReference>
<gene>
    <name evidence="13" type="ORF">MELIAE_LOCUS6966</name>
</gene>
<reference evidence="13" key="1">
    <citation type="submission" date="2021-12" db="EMBL/GenBank/DDBJ databases">
        <authorList>
            <person name="King R."/>
        </authorList>
    </citation>
    <scope>NUCLEOTIDE SEQUENCE</scope>
</reference>
<dbReference type="InterPro" id="IPR002717">
    <property type="entry name" value="HAT_MYST-type"/>
</dbReference>
<dbReference type="PANTHER" id="PTHR10615:SF161">
    <property type="entry name" value="HISTONE ACETYLTRANSFERASE KAT7"/>
    <property type="match status" value="1"/>
</dbReference>
<dbReference type="GO" id="GO:0006357">
    <property type="term" value="P:regulation of transcription by RNA polymerase II"/>
    <property type="evidence" value="ECO:0007669"/>
    <property type="project" value="TreeGrafter"/>
</dbReference>
<evidence type="ECO:0000256" key="4">
    <source>
        <dbReference type="ARBA" id="ARBA00022771"/>
    </source>
</evidence>
<dbReference type="SUPFAM" id="SSF55729">
    <property type="entry name" value="Acyl-CoA N-acyltransferases (Nat)"/>
    <property type="match status" value="1"/>
</dbReference>
<evidence type="ECO:0000256" key="10">
    <source>
        <dbReference type="RuleBase" id="RU361211"/>
    </source>
</evidence>
<organism evidence="13 14">
    <name type="scientific">Brassicogethes aeneus</name>
    <name type="common">Rape pollen beetle</name>
    <name type="synonym">Meligethes aeneus</name>
    <dbReference type="NCBI Taxonomy" id="1431903"/>
    <lineage>
        <taxon>Eukaryota</taxon>
        <taxon>Metazoa</taxon>
        <taxon>Ecdysozoa</taxon>
        <taxon>Arthropoda</taxon>
        <taxon>Hexapoda</taxon>
        <taxon>Insecta</taxon>
        <taxon>Pterygota</taxon>
        <taxon>Neoptera</taxon>
        <taxon>Endopterygota</taxon>
        <taxon>Coleoptera</taxon>
        <taxon>Polyphaga</taxon>
        <taxon>Cucujiformia</taxon>
        <taxon>Nitidulidae</taxon>
        <taxon>Meligethinae</taxon>
        <taxon>Brassicogethes</taxon>
    </lineage>
</organism>
<dbReference type="Gene3D" id="3.30.60.60">
    <property type="entry name" value="N-acetyl transferase-like"/>
    <property type="match status" value="1"/>
</dbReference>
<dbReference type="Pfam" id="PF01853">
    <property type="entry name" value="MOZ_SAS"/>
    <property type="match status" value="1"/>
</dbReference>
<dbReference type="InterPro" id="IPR040706">
    <property type="entry name" value="Zf-MYST"/>
</dbReference>
<dbReference type="InterPro" id="IPR036060">
    <property type="entry name" value="Znf_C2H2C_sf"/>
</dbReference>
<feature type="compositionally biased region" description="Basic and acidic residues" evidence="11">
    <location>
        <begin position="219"/>
        <end position="244"/>
    </location>
</feature>
<evidence type="ECO:0000256" key="9">
    <source>
        <dbReference type="ARBA" id="ARBA00023242"/>
    </source>
</evidence>
<keyword evidence="8" id="KW-0804">Transcription</keyword>
<dbReference type="Gene3D" id="3.40.630.30">
    <property type="match status" value="1"/>
</dbReference>
<dbReference type="SUPFAM" id="SSF103637">
    <property type="entry name" value="CCHHC domain"/>
    <property type="match status" value="1"/>
</dbReference>
<dbReference type="PANTHER" id="PTHR10615">
    <property type="entry name" value="HISTONE ACETYLTRANSFERASE"/>
    <property type="match status" value="1"/>
</dbReference>
<feature type="region of interest" description="Disordered" evidence="11">
    <location>
        <begin position="434"/>
        <end position="458"/>
    </location>
</feature>
<evidence type="ECO:0000256" key="2">
    <source>
        <dbReference type="ARBA" id="ARBA00022679"/>
    </source>
</evidence>
<sequence>MSSTMPVKKKAESSTESSSGSSSDSSSGSSSSSSGSDSSSSSDSESTTSQDSSKPQSGTESKKTATVQKNPRKSTDDTKSTPQNKVNEKHGVKSKHAPAKAAKPSQKPVEETSEEDNEKTEKRKKKAAVKPKTSATVVTKALAGKLNAHNKQQAPKTGKTPPVKKEQSNKSKQSRNSNSSKNNDASKKKSIFSPENSSAESDAGKGEGKQKTQGKTPKAKPEPRPKANARTVEKPKPKKVEKPQPKSKAIISSASSASSSTASSSSDSESSAESSAKEERKVVKKPVKKPTVVPKESVVNSDSENDSPGKKQVTRKLTRSASTRKSKHVLGKNVYSDTDSDTESTKRSLSRSPVKRAPVSTTKGKTKNNKRNDAKSRSELIHVEERKCPLEGCDSLGHLTGLYDKHFTLEACPSYHNCTIAFCREELNDRKKREEQRRKAAEFHKKSPRPHASQDQKNYLNKIRDLRAKFKAEPMEDSKRVVDKTREPDLTNFVSEYDLKLFRDAQALASEKIEEDLKLQPSTKGTKYMEMGKFEMEVWYQSPYPEDYARLPKLYICEYCLRYMKSRTILERHVYKCVWRHPPGEEVYRKEKISVWEVDGKRYKQYCQNLCLLAKFFLDHKTLYYDVEPFLFYVMTMVDNEGCHTVGYFSKQMKAMERRYHGFWDAAMMVDYIWSLIRETEYEINKKQRRSHSSSGSSIAMRRLAFQWGRTALALIVPPAESEHVAR</sequence>
<evidence type="ECO:0000256" key="3">
    <source>
        <dbReference type="ARBA" id="ARBA00022723"/>
    </source>
</evidence>